<feature type="chain" id="PRO_5047304476" description="DUF4412 domain-containing protein" evidence="1">
    <location>
        <begin position="26"/>
        <end position="257"/>
    </location>
</feature>
<accession>A0ABW1S551</accession>
<sequence>MKFKSMTGALASALILGGAGLAANAAPPEMTASYVGQGQYAWENKTVPVTIRGSDKKIRIDIAAEDIGAPTGSAVIMNMEDSTFYTFPTGNVQPPMRMAMTMTTSPTPMADEFATEIGRDTVAGMSCTIYSYVQQSETGEVEEYKSCMTSDGIWLNSVSGDGDVLFEMSEVRRGPQSPVLFEVPAGYKVMSLDDMGSMMGGFGDLGMMTEGQTGAENPYVNDKAGQIQEETGDQIEDRLDQERRRAVDRVLGSIFGN</sequence>
<dbReference type="EMBL" id="JBHSSW010000001">
    <property type="protein sequence ID" value="MFC6196502.1"/>
    <property type="molecule type" value="Genomic_DNA"/>
</dbReference>
<proteinExistence type="predicted"/>
<comment type="caution">
    <text evidence="2">The sequence shown here is derived from an EMBL/GenBank/DDBJ whole genome shotgun (WGS) entry which is preliminary data.</text>
</comment>
<evidence type="ECO:0000313" key="2">
    <source>
        <dbReference type="EMBL" id="MFC6196502.1"/>
    </source>
</evidence>
<dbReference type="Proteomes" id="UP001596303">
    <property type="component" value="Unassembled WGS sequence"/>
</dbReference>
<evidence type="ECO:0000313" key="3">
    <source>
        <dbReference type="Proteomes" id="UP001596303"/>
    </source>
</evidence>
<name>A0ABW1S551_9PROT</name>
<organism evidence="2 3">
    <name type="scientific">Ponticaulis profundi</name>
    <dbReference type="NCBI Taxonomy" id="2665222"/>
    <lineage>
        <taxon>Bacteria</taxon>
        <taxon>Pseudomonadati</taxon>
        <taxon>Pseudomonadota</taxon>
        <taxon>Alphaproteobacteria</taxon>
        <taxon>Hyphomonadales</taxon>
        <taxon>Hyphomonadaceae</taxon>
        <taxon>Ponticaulis</taxon>
    </lineage>
</organism>
<keyword evidence="3" id="KW-1185">Reference proteome</keyword>
<keyword evidence="1" id="KW-0732">Signal</keyword>
<protein>
    <recommendedName>
        <fullName evidence="4">DUF4412 domain-containing protein</fullName>
    </recommendedName>
</protein>
<dbReference type="RefSeq" id="WP_377373963.1">
    <property type="nucleotide sequence ID" value="NZ_JBHSSW010000001.1"/>
</dbReference>
<evidence type="ECO:0000256" key="1">
    <source>
        <dbReference type="SAM" id="SignalP"/>
    </source>
</evidence>
<gene>
    <name evidence="2" type="ORF">ACFQDM_00345</name>
</gene>
<feature type="signal peptide" evidence="1">
    <location>
        <begin position="1"/>
        <end position="25"/>
    </location>
</feature>
<evidence type="ECO:0008006" key="4">
    <source>
        <dbReference type="Google" id="ProtNLM"/>
    </source>
</evidence>
<reference evidence="3" key="1">
    <citation type="journal article" date="2019" name="Int. J. Syst. Evol. Microbiol.">
        <title>The Global Catalogue of Microorganisms (GCM) 10K type strain sequencing project: providing services to taxonomists for standard genome sequencing and annotation.</title>
        <authorList>
            <consortium name="The Broad Institute Genomics Platform"/>
            <consortium name="The Broad Institute Genome Sequencing Center for Infectious Disease"/>
            <person name="Wu L."/>
            <person name="Ma J."/>
        </authorList>
    </citation>
    <scope>NUCLEOTIDE SEQUENCE [LARGE SCALE GENOMIC DNA]</scope>
    <source>
        <strain evidence="3">CGMCC-1.15741</strain>
    </source>
</reference>